<name>A0ABN1V695_9PSEU</name>
<dbReference type="Gene3D" id="3.10.450.50">
    <property type="match status" value="1"/>
</dbReference>
<organism evidence="1 2">
    <name type="scientific">Prauserella alba</name>
    <dbReference type="NCBI Taxonomy" id="176898"/>
    <lineage>
        <taxon>Bacteria</taxon>
        <taxon>Bacillati</taxon>
        <taxon>Actinomycetota</taxon>
        <taxon>Actinomycetes</taxon>
        <taxon>Pseudonocardiales</taxon>
        <taxon>Pseudonocardiaceae</taxon>
        <taxon>Prauserella</taxon>
    </lineage>
</organism>
<sequence>MAAREGDLAGLERLLAEDVVTWADGGGRVGAARRPVVGGAKVARYLLGALAKAGDVPDLLVSEVNGEAAVLAVQGPSGRGPGLVGVMVPEVGDGVIIGIRIAANPDKLGFASFQLLRLSHSAWSSGS</sequence>
<accession>A0ABN1V695</accession>
<dbReference type="PANTHER" id="PTHR30173">
    <property type="entry name" value="SIGMA 19 FACTOR"/>
    <property type="match status" value="1"/>
</dbReference>
<keyword evidence="2" id="KW-1185">Reference proteome</keyword>
<comment type="caution">
    <text evidence="1">The sequence shown here is derived from an EMBL/GenBank/DDBJ whole genome shotgun (WGS) entry which is preliminary data.</text>
</comment>
<evidence type="ECO:0000313" key="1">
    <source>
        <dbReference type="EMBL" id="GAA1196782.1"/>
    </source>
</evidence>
<evidence type="ECO:0000313" key="2">
    <source>
        <dbReference type="Proteomes" id="UP001500467"/>
    </source>
</evidence>
<protein>
    <recommendedName>
        <fullName evidence="3">RNA polymerase sigma-70 factor, ECF subfamily</fullName>
    </recommendedName>
</protein>
<dbReference type="InterPro" id="IPR052704">
    <property type="entry name" value="ECF_Sigma-70_Domain"/>
</dbReference>
<dbReference type="Proteomes" id="UP001500467">
    <property type="component" value="Unassembled WGS sequence"/>
</dbReference>
<evidence type="ECO:0008006" key="3">
    <source>
        <dbReference type="Google" id="ProtNLM"/>
    </source>
</evidence>
<dbReference type="EMBL" id="BAAALM010000004">
    <property type="protein sequence ID" value="GAA1196782.1"/>
    <property type="molecule type" value="Genomic_DNA"/>
</dbReference>
<gene>
    <name evidence="1" type="ORF">GCM10009675_09950</name>
</gene>
<dbReference type="InterPro" id="IPR032710">
    <property type="entry name" value="NTF2-like_dom_sf"/>
</dbReference>
<dbReference type="SUPFAM" id="SSF54427">
    <property type="entry name" value="NTF2-like"/>
    <property type="match status" value="1"/>
</dbReference>
<reference evidence="1 2" key="1">
    <citation type="journal article" date="2019" name="Int. J. Syst. Evol. Microbiol.">
        <title>The Global Catalogue of Microorganisms (GCM) 10K type strain sequencing project: providing services to taxonomists for standard genome sequencing and annotation.</title>
        <authorList>
            <consortium name="The Broad Institute Genomics Platform"/>
            <consortium name="The Broad Institute Genome Sequencing Center for Infectious Disease"/>
            <person name="Wu L."/>
            <person name="Ma J."/>
        </authorList>
    </citation>
    <scope>NUCLEOTIDE SEQUENCE [LARGE SCALE GENOMIC DNA]</scope>
    <source>
        <strain evidence="1 2">JCM 13022</strain>
    </source>
</reference>
<dbReference type="PANTHER" id="PTHR30173:SF36">
    <property type="entry name" value="ECF RNA POLYMERASE SIGMA FACTOR SIGJ"/>
    <property type="match status" value="1"/>
</dbReference>
<proteinExistence type="predicted"/>